<gene>
    <name evidence="2" type="ORF">VP395_12260</name>
</gene>
<sequence>MYLKTSFHLFCIVFVLFIYNPVFSQNIAPILTARGNQYYCPNSQINIVTDFDIVDPDDIGIEALFVQISTGYVSNEDTLLLLNSPANIITSWNALEGKLTLSGVASAPVSYVDLIAAIKNVVFQSTSNNPSHKSFSITIGDANYLPSTGHYYEFISNYGITWTEAKTEAENKFYYGLQGYLATITSAEEAQLTGEQAAGAGWIGGTDEETEGIWKWVTGPEAGTVFWNGGNNGSTPNYANWNIRQPDNAHGGSGEDYLHVTDPTIGNRGAWNDLRIGGDGPGPYHPKGYIVEYGGTPGDPVLNIAASTSIYTTYIEYTQSASRCDKGLVTLEAKATQGGDVLWFDAPTGGIQLYKGDSYTVNVNATTTYYVIASINECLAGSSKTAVTATVTQTPVINNVNNSFICGTGSGILSAIGSAGIVNWYDAPIGGTLLYTGTSYTVSVLATTTYYVEASLNGCASARTPVTMEVFPVPEFEVLNFPVVYCLGSSPITLATFNTKGNYTYQWKNDTGQVISDLPYVEVNSGGLYTVVATSSKGCDADLSILVKESDLATITYEDITVIENSENNSISINANLGIGDYEFSLDNKNGFYQDEPYFDSVKAGSHIIYVNDKNGCGEPTSLEIFILGFPKFFTPNNDGQNDTWKIIGLGTQYTNASKVSVYNRYGKLVKQLNAKSASWDGTFRGTLLPNSDYWFVAELIEFSGNIRTYRGHFSLVR</sequence>
<dbReference type="Gene3D" id="3.10.100.10">
    <property type="entry name" value="Mannose-Binding Protein A, subunit A"/>
    <property type="match status" value="1"/>
</dbReference>
<dbReference type="InterPro" id="IPR016186">
    <property type="entry name" value="C-type_lectin-like/link_sf"/>
</dbReference>
<feature type="domain" description="C-type lectin" evidence="1">
    <location>
        <begin position="147"/>
        <end position="273"/>
    </location>
</feature>
<accession>A0ABV0AF19</accession>
<dbReference type="InterPro" id="IPR016187">
    <property type="entry name" value="CTDL_fold"/>
</dbReference>
<keyword evidence="3" id="KW-1185">Reference proteome</keyword>
<evidence type="ECO:0000259" key="1">
    <source>
        <dbReference type="PROSITE" id="PS50041"/>
    </source>
</evidence>
<dbReference type="PROSITE" id="PS50041">
    <property type="entry name" value="C_TYPE_LECTIN_2"/>
    <property type="match status" value="1"/>
</dbReference>
<dbReference type="InterPro" id="IPR034007">
    <property type="entry name" value="CTLD_bac"/>
</dbReference>
<evidence type="ECO:0000313" key="3">
    <source>
        <dbReference type="Proteomes" id="UP001416393"/>
    </source>
</evidence>
<dbReference type="InterPro" id="IPR001304">
    <property type="entry name" value="C-type_lectin-like"/>
</dbReference>
<dbReference type="Proteomes" id="UP001416393">
    <property type="component" value="Unassembled WGS sequence"/>
</dbReference>
<organism evidence="2 3">
    <name type="scientific">Mariniflexile soesokkakense</name>
    <dbReference type="NCBI Taxonomy" id="1343160"/>
    <lineage>
        <taxon>Bacteria</taxon>
        <taxon>Pseudomonadati</taxon>
        <taxon>Bacteroidota</taxon>
        <taxon>Flavobacteriia</taxon>
        <taxon>Flavobacteriales</taxon>
        <taxon>Flavobacteriaceae</taxon>
        <taxon>Mariniflexile</taxon>
    </lineage>
</organism>
<dbReference type="EMBL" id="JAZHYP010000006">
    <property type="protein sequence ID" value="MEN3324505.1"/>
    <property type="molecule type" value="Genomic_DNA"/>
</dbReference>
<dbReference type="InterPro" id="IPR026341">
    <property type="entry name" value="T9SS_type_B"/>
</dbReference>
<dbReference type="SUPFAM" id="SSF56436">
    <property type="entry name" value="C-type lectin-like"/>
    <property type="match status" value="1"/>
</dbReference>
<dbReference type="Pfam" id="PF19081">
    <property type="entry name" value="Ig_7"/>
    <property type="match status" value="2"/>
</dbReference>
<evidence type="ECO:0000313" key="2">
    <source>
        <dbReference type="EMBL" id="MEN3324505.1"/>
    </source>
</evidence>
<comment type="caution">
    <text evidence="2">The sequence shown here is derived from an EMBL/GenBank/DDBJ whole genome shotgun (WGS) entry which is preliminary data.</text>
</comment>
<dbReference type="CDD" id="cd03603">
    <property type="entry name" value="CLECT_VCBS"/>
    <property type="match status" value="1"/>
</dbReference>
<name>A0ABV0AF19_9FLAO</name>
<dbReference type="InterPro" id="IPR044023">
    <property type="entry name" value="Ig_7"/>
</dbReference>
<dbReference type="NCBIfam" id="TIGR04131">
    <property type="entry name" value="Bac_Flav_CTERM"/>
    <property type="match status" value="1"/>
</dbReference>
<protein>
    <submittedName>
        <fullName evidence="2">T9SS type B sorting domain-containing protein</fullName>
    </submittedName>
</protein>
<reference evidence="2 3" key="1">
    <citation type="submission" date="2024-01" db="EMBL/GenBank/DDBJ databases">
        <title>Mariniflexile litorale sp. nov., isolated from the shallow sediments of the Sea of Japan.</title>
        <authorList>
            <person name="Romanenko L."/>
            <person name="Bystritskaya E."/>
            <person name="Isaeva M."/>
        </authorList>
    </citation>
    <scope>NUCLEOTIDE SEQUENCE [LARGE SCALE GENOMIC DNA]</scope>
    <source>
        <strain evidence="2 3">KCTC 32427</strain>
    </source>
</reference>
<dbReference type="Pfam" id="PF13585">
    <property type="entry name" value="CHU_C"/>
    <property type="match status" value="1"/>
</dbReference>
<dbReference type="RefSeq" id="WP_346242307.1">
    <property type="nucleotide sequence ID" value="NZ_JAZHYP010000006.1"/>
</dbReference>
<proteinExistence type="predicted"/>